<dbReference type="STRING" id="1245769.A0A0C7MJX3"/>
<feature type="transmembrane region" description="Helical" evidence="9">
    <location>
        <begin position="186"/>
        <end position="206"/>
    </location>
</feature>
<evidence type="ECO:0000259" key="11">
    <source>
        <dbReference type="PROSITE" id="PS50866"/>
    </source>
</evidence>
<dbReference type="PANTHER" id="PTHR22811">
    <property type="entry name" value="TRANSMEMBRANE EMP24 DOMAIN-CONTAINING PROTEIN"/>
    <property type="match status" value="1"/>
</dbReference>
<dbReference type="Proteomes" id="UP000054304">
    <property type="component" value="Unassembled WGS sequence"/>
</dbReference>
<feature type="domain" description="GOLD" evidence="11">
    <location>
        <begin position="34"/>
        <end position="158"/>
    </location>
</feature>
<dbReference type="PROSITE" id="PS50866">
    <property type="entry name" value="GOLD"/>
    <property type="match status" value="1"/>
</dbReference>
<dbReference type="GeneID" id="34683399"/>
<keyword evidence="4 10" id="KW-0732">Signal</keyword>
<evidence type="ECO:0000256" key="10">
    <source>
        <dbReference type="SAM" id="SignalP"/>
    </source>
</evidence>
<keyword evidence="6 9" id="KW-1133">Transmembrane helix</keyword>
<evidence type="ECO:0000256" key="5">
    <source>
        <dbReference type="ARBA" id="ARBA00022892"/>
    </source>
</evidence>
<evidence type="ECO:0000256" key="4">
    <source>
        <dbReference type="ARBA" id="ARBA00022729"/>
    </source>
</evidence>
<evidence type="ECO:0000256" key="8">
    <source>
        <dbReference type="RuleBase" id="RU003827"/>
    </source>
</evidence>
<evidence type="ECO:0000256" key="3">
    <source>
        <dbReference type="ARBA" id="ARBA00022692"/>
    </source>
</evidence>
<evidence type="ECO:0000256" key="7">
    <source>
        <dbReference type="ARBA" id="ARBA00023136"/>
    </source>
</evidence>
<feature type="chain" id="PRO_5002207271" evidence="10">
    <location>
        <begin position="22"/>
        <end position="218"/>
    </location>
</feature>
<keyword evidence="7 9" id="KW-0472">Membrane</keyword>
<dbReference type="RefSeq" id="XP_022626273.1">
    <property type="nucleotide sequence ID" value="XM_022774147.1"/>
</dbReference>
<dbReference type="InterPro" id="IPR015720">
    <property type="entry name" value="Emp24-like"/>
</dbReference>
<protein>
    <submittedName>
        <fullName evidence="12">LALA0S01e01376g1_1</fullName>
    </submittedName>
</protein>
<keyword evidence="5" id="KW-0931">ER-Golgi transport</keyword>
<sequence length="218" mass="24260">MVKKSSAALCIYACIFGASVASSPVTFELLTGEQECLYVEASDNSVISYYFAVQHSWSGKSDVDHEIFGPGDDTNPMFASLRESQGEWSFRAHTAGEYRFCFRAPVSSCILDVQILVKSGNLGGIPNEHVPSLPGHFVDPLQDTWARSLDLIERQLKVLETNMQRYKIRTIRNGTTVVSIASRAKLLAICGSLFIVCIVYCQTKLLKRRIKSLLSNRK</sequence>
<dbReference type="InterPro" id="IPR009038">
    <property type="entry name" value="GOLD_dom"/>
</dbReference>
<evidence type="ECO:0000313" key="13">
    <source>
        <dbReference type="Proteomes" id="UP000054304"/>
    </source>
</evidence>
<evidence type="ECO:0000313" key="12">
    <source>
        <dbReference type="EMBL" id="CEP60028.1"/>
    </source>
</evidence>
<dbReference type="EMBL" id="LN736360">
    <property type="protein sequence ID" value="CEP60028.1"/>
    <property type="molecule type" value="Genomic_DNA"/>
</dbReference>
<comment type="subcellular location">
    <subcellularLocation>
        <location evidence="1 8">Membrane</location>
        <topology evidence="1 8">Single-pass type I membrane protein</topology>
    </subcellularLocation>
</comment>
<proteinExistence type="inferred from homology"/>
<feature type="signal peptide" evidence="10">
    <location>
        <begin position="1"/>
        <end position="21"/>
    </location>
</feature>
<keyword evidence="3 8" id="KW-0812">Transmembrane</keyword>
<gene>
    <name evidence="12" type="ORF">LALA0_S01e01376g</name>
</gene>
<evidence type="ECO:0000256" key="9">
    <source>
        <dbReference type="SAM" id="Phobius"/>
    </source>
</evidence>
<evidence type="ECO:0000256" key="2">
    <source>
        <dbReference type="ARBA" id="ARBA00007104"/>
    </source>
</evidence>
<organism evidence="12 13">
    <name type="scientific">Lachancea lanzarotensis</name>
    <dbReference type="NCBI Taxonomy" id="1245769"/>
    <lineage>
        <taxon>Eukaryota</taxon>
        <taxon>Fungi</taxon>
        <taxon>Dikarya</taxon>
        <taxon>Ascomycota</taxon>
        <taxon>Saccharomycotina</taxon>
        <taxon>Saccharomycetes</taxon>
        <taxon>Saccharomycetales</taxon>
        <taxon>Saccharomycetaceae</taxon>
        <taxon>Lachancea</taxon>
    </lineage>
</organism>
<dbReference type="SMART" id="SM01190">
    <property type="entry name" value="EMP24_GP25L"/>
    <property type="match status" value="1"/>
</dbReference>
<dbReference type="AlphaFoldDB" id="A0A0C7MJX3"/>
<dbReference type="GO" id="GO:0005737">
    <property type="term" value="C:cytoplasm"/>
    <property type="evidence" value="ECO:0007669"/>
    <property type="project" value="GOC"/>
</dbReference>
<dbReference type="GO" id="GO:0006888">
    <property type="term" value="P:endoplasmic reticulum to Golgi vesicle-mediated transport"/>
    <property type="evidence" value="ECO:0007669"/>
    <property type="project" value="UniProtKB-ARBA"/>
</dbReference>
<dbReference type="GO" id="GO:0016020">
    <property type="term" value="C:membrane"/>
    <property type="evidence" value="ECO:0007669"/>
    <property type="project" value="UniProtKB-SubCell"/>
</dbReference>
<keyword evidence="5" id="KW-0813">Transport</keyword>
<dbReference type="HOGENOM" id="CLU_066963_4_2_1"/>
<comment type="similarity">
    <text evidence="2 8">Belongs to the EMP24/GP25L family.</text>
</comment>
<name>A0A0C7MJX3_9SACH</name>
<dbReference type="Pfam" id="PF01105">
    <property type="entry name" value="EMP24_GP25L"/>
    <property type="match status" value="1"/>
</dbReference>
<reference evidence="12 13" key="1">
    <citation type="submission" date="2014-12" db="EMBL/GenBank/DDBJ databases">
        <authorList>
            <person name="Neuveglise Cecile"/>
        </authorList>
    </citation>
    <scope>NUCLEOTIDE SEQUENCE [LARGE SCALE GENOMIC DNA]</scope>
    <source>
        <strain evidence="12 13">CBS 12615</strain>
    </source>
</reference>
<accession>A0A0C7MJX3</accession>
<evidence type="ECO:0000256" key="1">
    <source>
        <dbReference type="ARBA" id="ARBA00004479"/>
    </source>
</evidence>
<evidence type="ECO:0000256" key="6">
    <source>
        <dbReference type="ARBA" id="ARBA00022989"/>
    </source>
</evidence>
<keyword evidence="13" id="KW-1185">Reference proteome</keyword>
<dbReference type="OrthoDB" id="1929172at2759"/>